<comment type="caution">
    <text evidence="2">The sequence shown here is derived from an EMBL/GenBank/DDBJ whole genome shotgun (WGS) entry which is preliminary data.</text>
</comment>
<dbReference type="RefSeq" id="WP_006683150.1">
    <property type="nucleotide sequence ID" value="NZ_CAFB01000058.1"/>
</dbReference>
<dbReference type="STRING" id="1070319.CAGGBEG34_30037"/>
<sequence>MKIDVTAELIQNVNVDALLNQREAVLERIEQAITILKEAQTIAEQAHLKILSFSMESIWTSERAITRRYCPEDCPKLAELMDEARQLIDASAWQYLMDASDLRLFMDEAAHDEWKEMLKPDHCPVLTRAQIETTFSRLHAAREEMFERSILDAFRRLSWNYITKQPVQLGKRLIVNDLLSTWGPNHMSFSGEMTRRLDELVRVLSVLEGKPDLSCHECIYHYLKQADFEGFCEWSGPYFSLRWYKKGTGHLTFSRADLVDKMNQIMLKHYPDASAAC</sequence>
<dbReference type="eggNOG" id="COG0827">
    <property type="taxonomic scope" value="Bacteria"/>
</dbReference>
<organism evidence="2 3">
    <name type="scientific">Candidatus Glomeribacter gigasporarum BEG34</name>
    <dbReference type="NCBI Taxonomy" id="1070319"/>
    <lineage>
        <taxon>Bacteria</taxon>
        <taxon>Pseudomonadati</taxon>
        <taxon>Pseudomonadota</taxon>
        <taxon>Betaproteobacteria</taxon>
        <taxon>Burkholderiales</taxon>
        <taxon>Burkholderiaceae</taxon>
        <taxon>Candidatus Glomeribacter</taxon>
    </lineage>
</organism>
<gene>
    <name evidence="2" type="ORF">CAGGBEG34_30037</name>
</gene>
<dbReference type="OrthoDB" id="6477274at2"/>
<reference evidence="2 3" key="1">
    <citation type="submission" date="2011-08" db="EMBL/GenBank/DDBJ databases">
        <title>The genome of the obligate endobacterium of an arbuscular mycorrhizal fungus reveals an interphylum network of nutritional interactions.</title>
        <authorList>
            <person name="Ghignone S."/>
            <person name="Salvioli A."/>
            <person name="Anca I."/>
            <person name="Lumini E."/>
            <person name="Ortu G."/>
            <person name="Petiti L."/>
            <person name="Cruveiller S."/>
            <person name="Bianciotto V."/>
            <person name="Piffanelli P."/>
            <person name="Lanfranco L."/>
            <person name="Bonfante P."/>
        </authorList>
    </citation>
    <scope>NUCLEOTIDE SEQUENCE [LARGE SCALE GENOMIC DNA]</scope>
    <source>
        <strain evidence="2 3">BEG34</strain>
    </source>
</reference>
<evidence type="ECO:0000313" key="2">
    <source>
        <dbReference type="EMBL" id="CCD30073.1"/>
    </source>
</evidence>
<evidence type="ECO:0000259" key="1">
    <source>
        <dbReference type="Pfam" id="PF13708"/>
    </source>
</evidence>
<accession>G2JBB9</accession>
<evidence type="ECO:0000313" key="3">
    <source>
        <dbReference type="Proteomes" id="UP000054051"/>
    </source>
</evidence>
<dbReference type="InterPro" id="IPR031339">
    <property type="entry name" value="DUF4942"/>
</dbReference>
<name>G2JBB9_9BURK</name>
<dbReference type="Proteomes" id="UP000054051">
    <property type="component" value="Unassembled WGS sequence"/>
</dbReference>
<feature type="domain" description="DUF4942" evidence="1">
    <location>
        <begin position="88"/>
        <end position="272"/>
    </location>
</feature>
<keyword evidence="3" id="KW-1185">Reference proteome</keyword>
<protein>
    <recommendedName>
        <fullName evidence="1">DUF4942 domain-containing protein</fullName>
    </recommendedName>
</protein>
<dbReference type="Pfam" id="PF13708">
    <property type="entry name" value="DUF4942"/>
    <property type="match status" value="1"/>
</dbReference>
<proteinExistence type="predicted"/>
<dbReference type="EMBL" id="CAFB01000058">
    <property type="protein sequence ID" value="CCD30073.1"/>
    <property type="molecule type" value="Genomic_DNA"/>
</dbReference>
<dbReference type="AlphaFoldDB" id="G2JBB9"/>